<accession>A0A1I1THL8</accession>
<evidence type="ECO:0000313" key="2">
    <source>
        <dbReference type="EMBL" id="SFD58077.1"/>
    </source>
</evidence>
<sequence length="105" mass="11768">MNLRVSESYAHPPEPATSRRRHQLDGSLVLSELNPLAVVDQLDDDSIPLNLLTFGSVRELCPKCRQTHLKLVLRQNSVRVAHLFCADCESCFDAHYTNGRPALSI</sequence>
<dbReference type="EMBL" id="FOLD01000029">
    <property type="protein sequence ID" value="SFD58077.1"/>
    <property type="molecule type" value="Genomic_DNA"/>
</dbReference>
<organism evidence="2 3">
    <name type="scientific">Massilia yuzhufengensis</name>
    <dbReference type="NCBI Taxonomy" id="1164594"/>
    <lineage>
        <taxon>Bacteria</taxon>
        <taxon>Pseudomonadati</taxon>
        <taxon>Pseudomonadota</taxon>
        <taxon>Betaproteobacteria</taxon>
        <taxon>Burkholderiales</taxon>
        <taxon>Oxalobacteraceae</taxon>
        <taxon>Telluria group</taxon>
        <taxon>Massilia</taxon>
    </lineage>
</organism>
<name>A0A1I1THL8_9BURK</name>
<evidence type="ECO:0000256" key="1">
    <source>
        <dbReference type="SAM" id="MobiDB-lite"/>
    </source>
</evidence>
<proteinExistence type="predicted"/>
<dbReference type="Proteomes" id="UP000198639">
    <property type="component" value="Unassembled WGS sequence"/>
</dbReference>
<gene>
    <name evidence="2" type="ORF">SAMN05216204_12911</name>
</gene>
<dbReference type="AlphaFoldDB" id="A0A1I1THL8"/>
<dbReference type="RefSeq" id="WP_091876283.1">
    <property type="nucleotide sequence ID" value="NZ_FOLD01000029.1"/>
</dbReference>
<dbReference type="OrthoDB" id="8756340at2"/>
<reference evidence="3" key="1">
    <citation type="submission" date="2016-10" db="EMBL/GenBank/DDBJ databases">
        <authorList>
            <person name="Varghese N."/>
            <person name="Submissions S."/>
        </authorList>
    </citation>
    <scope>NUCLEOTIDE SEQUENCE [LARGE SCALE GENOMIC DNA]</scope>
    <source>
        <strain evidence="3">CGMCC 1.12041</strain>
    </source>
</reference>
<evidence type="ECO:0000313" key="3">
    <source>
        <dbReference type="Proteomes" id="UP000198639"/>
    </source>
</evidence>
<feature type="region of interest" description="Disordered" evidence="1">
    <location>
        <begin position="1"/>
        <end position="22"/>
    </location>
</feature>
<protein>
    <submittedName>
        <fullName evidence="2">Uncharacterized protein</fullName>
    </submittedName>
</protein>
<keyword evidence="3" id="KW-1185">Reference proteome</keyword>